<sequence>ILMAASSIIYSVTAAAALYASSWYWKQPYHNSALSGAAWVKELINGHPDRIRTELGMRVHVFLVLVAELRLLGISDSKHGVSVEEQVAIFLY</sequence>
<evidence type="ECO:0000313" key="3">
    <source>
        <dbReference type="Proteomes" id="UP000027073"/>
    </source>
</evidence>
<name>A0A067NWG6_PLEO1</name>
<dbReference type="Proteomes" id="UP000027073">
    <property type="component" value="Unassembled WGS sequence"/>
</dbReference>
<evidence type="ECO:0000259" key="1">
    <source>
        <dbReference type="Pfam" id="PF26138"/>
    </source>
</evidence>
<evidence type="ECO:0000313" key="2">
    <source>
        <dbReference type="EMBL" id="KDQ32264.1"/>
    </source>
</evidence>
<dbReference type="VEuPathDB" id="FungiDB:PLEOSDRAFT_1026450"/>
<dbReference type="OrthoDB" id="2430314at2759"/>
<accession>A0A067NWG6</accession>
<dbReference type="AlphaFoldDB" id="A0A067NWG6"/>
<protein>
    <recommendedName>
        <fullName evidence="1">DUF8040 domain-containing protein</fullName>
    </recommendedName>
</protein>
<feature type="domain" description="DUF8040" evidence="1">
    <location>
        <begin position="31"/>
        <end position="92"/>
    </location>
</feature>
<gene>
    <name evidence="2" type="ORF">PLEOSDRAFT_1026450</name>
</gene>
<proteinExistence type="predicted"/>
<dbReference type="EMBL" id="KL198005">
    <property type="protein sequence ID" value="KDQ32264.1"/>
    <property type="molecule type" value="Genomic_DNA"/>
</dbReference>
<feature type="non-terminal residue" evidence="2">
    <location>
        <position position="92"/>
    </location>
</feature>
<feature type="non-terminal residue" evidence="2">
    <location>
        <position position="1"/>
    </location>
</feature>
<organism evidence="2 3">
    <name type="scientific">Pleurotus ostreatus (strain PC15)</name>
    <name type="common">Oyster mushroom</name>
    <dbReference type="NCBI Taxonomy" id="1137138"/>
    <lineage>
        <taxon>Eukaryota</taxon>
        <taxon>Fungi</taxon>
        <taxon>Dikarya</taxon>
        <taxon>Basidiomycota</taxon>
        <taxon>Agaricomycotina</taxon>
        <taxon>Agaricomycetes</taxon>
        <taxon>Agaricomycetidae</taxon>
        <taxon>Agaricales</taxon>
        <taxon>Pleurotineae</taxon>
        <taxon>Pleurotaceae</taxon>
        <taxon>Pleurotus</taxon>
    </lineage>
</organism>
<dbReference type="InParanoid" id="A0A067NWG6"/>
<dbReference type="HOGENOM" id="CLU_171507_1_1_1"/>
<dbReference type="InterPro" id="IPR058353">
    <property type="entry name" value="DUF8040"/>
</dbReference>
<dbReference type="Pfam" id="PF26138">
    <property type="entry name" value="DUF8040"/>
    <property type="match status" value="1"/>
</dbReference>
<reference evidence="3" key="1">
    <citation type="journal article" date="2014" name="Proc. Natl. Acad. Sci. U.S.A.">
        <title>Extensive sampling of basidiomycete genomes demonstrates inadequacy of the white-rot/brown-rot paradigm for wood decay fungi.</title>
        <authorList>
            <person name="Riley R."/>
            <person name="Salamov A.A."/>
            <person name="Brown D.W."/>
            <person name="Nagy L.G."/>
            <person name="Floudas D."/>
            <person name="Held B.W."/>
            <person name="Levasseur A."/>
            <person name="Lombard V."/>
            <person name="Morin E."/>
            <person name="Otillar R."/>
            <person name="Lindquist E.A."/>
            <person name="Sun H."/>
            <person name="LaButti K.M."/>
            <person name="Schmutz J."/>
            <person name="Jabbour D."/>
            <person name="Luo H."/>
            <person name="Baker S.E."/>
            <person name="Pisabarro A.G."/>
            <person name="Walton J.D."/>
            <person name="Blanchette R.A."/>
            <person name="Henrissat B."/>
            <person name="Martin F."/>
            <person name="Cullen D."/>
            <person name="Hibbett D.S."/>
            <person name="Grigoriev I.V."/>
        </authorList>
    </citation>
    <scope>NUCLEOTIDE SEQUENCE [LARGE SCALE GENOMIC DNA]</scope>
    <source>
        <strain evidence="3">PC15</strain>
    </source>
</reference>